<dbReference type="Pfam" id="PF13650">
    <property type="entry name" value="Asp_protease_2"/>
    <property type="match status" value="1"/>
</dbReference>
<dbReference type="OrthoDB" id="6431140at2759"/>
<gene>
    <name evidence="1" type="ORF">NPIL_154651</name>
</gene>
<dbReference type="SUPFAM" id="SSF50630">
    <property type="entry name" value="Acid proteases"/>
    <property type="match status" value="1"/>
</dbReference>
<dbReference type="EMBL" id="BMAW01012007">
    <property type="protein sequence ID" value="GFT26549.1"/>
    <property type="molecule type" value="Genomic_DNA"/>
</dbReference>
<dbReference type="InterPro" id="IPR021109">
    <property type="entry name" value="Peptidase_aspartic_dom_sf"/>
</dbReference>
<keyword evidence="2" id="KW-1185">Reference proteome</keyword>
<evidence type="ECO:0000313" key="2">
    <source>
        <dbReference type="Proteomes" id="UP000887013"/>
    </source>
</evidence>
<organism evidence="1 2">
    <name type="scientific">Nephila pilipes</name>
    <name type="common">Giant wood spider</name>
    <name type="synonym">Nephila maculata</name>
    <dbReference type="NCBI Taxonomy" id="299642"/>
    <lineage>
        <taxon>Eukaryota</taxon>
        <taxon>Metazoa</taxon>
        <taxon>Ecdysozoa</taxon>
        <taxon>Arthropoda</taxon>
        <taxon>Chelicerata</taxon>
        <taxon>Arachnida</taxon>
        <taxon>Araneae</taxon>
        <taxon>Araneomorphae</taxon>
        <taxon>Entelegynae</taxon>
        <taxon>Araneoidea</taxon>
        <taxon>Nephilidae</taxon>
        <taxon>Nephila</taxon>
    </lineage>
</organism>
<dbReference type="AlphaFoldDB" id="A0A8X6TMG4"/>
<name>A0A8X6TMG4_NEPPI</name>
<protein>
    <recommendedName>
        <fullName evidence="3">Peptidase A2 domain-containing protein</fullName>
    </recommendedName>
</protein>
<sequence length="116" mass="12293">MVIVFDSSGQGHDCAVLLDSGSEATFISESLVNKLRIKRSNARINAKGLGSSEAAVTRDSVSVNIASIYGADCLLVDAFILNKLTSDLPSELVSVKDLSYLCSTNLADHNFSIPSI</sequence>
<dbReference type="Gene3D" id="2.40.70.10">
    <property type="entry name" value="Acid Proteases"/>
    <property type="match status" value="1"/>
</dbReference>
<evidence type="ECO:0008006" key="3">
    <source>
        <dbReference type="Google" id="ProtNLM"/>
    </source>
</evidence>
<comment type="caution">
    <text evidence="1">The sequence shown here is derived from an EMBL/GenBank/DDBJ whole genome shotgun (WGS) entry which is preliminary data.</text>
</comment>
<accession>A0A8X6TMG4</accession>
<evidence type="ECO:0000313" key="1">
    <source>
        <dbReference type="EMBL" id="GFT26549.1"/>
    </source>
</evidence>
<proteinExistence type="predicted"/>
<reference evidence="1" key="1">
    <citation type="submission" date="2020-08" db="EMBL/GenBank/DDBJ databases">
        <title>Multicomponent nature underlies the extraordinary mechanical properties of spider dragline silk.</title>
        <authorList>
            <person name="Kono N."/>
            <person name="Nakamura H."/>
            <person name="Mori M."/>
            <person name="Yoshida Y."/>
            <person name="Ohtoshi R."/>
            <person name="Malay A.D."/>
            <person name="Moran D.A.P."/>
            <person name="Tomita M."/>
            <person name="Numata K."/>
            <person name="Arakawa K."/>
        </authorList>
    </citation>
    <scope>NUCLEOTIDE SEQUENCE</scope>
</reference>
<dbReference type="Proteomes" id="UP000887013">
    <property type="component" value="Unassembled WGS sequence"/>
</dbReference>